<dbReference type="Proteomes" id="UP000235786">
    <property type="component" value="Unassembled WGS sequence"/>
</dbReference>
<proteinExistence type="predicted"/>
<evidence type="ECO:0000256" key="1">
    <source>
        <dbReference type="SAM" id="MobiDB-lite"/>
    </source>
</evidence>
<organism evidence="3 4">
    <name type="scientific">Hyaloscypha variabilis (strain UAMH 11265 / GT02V1 / F)</name>
    <name type="common">Meliniomyces variabilis</name>
    <dbReference type="NCBI Taxonomy" id="1149755"/>
    <lineage>
        <taxon>Eukaryota</taxon>
        <taxon>Fungi</taxon>
        <taxon>Dikarya</taxon>
        <taxon>Ascomycota</taxon>
        <taxon>Pezizomycotina</taxon>
        <taxon>Leotiomycetes</taxon>
        <taxon>Helotiales</taxon>
        <taxon>Hyaloscyphaceae</taxon>
        <taxon>Hyaloscypha</taxon>
        <taxon>Hyaloscypha variabilis</taxon>
    </lineage>
</organism>
<gene>
    <name evidence="3" type="ORF">L207DRAFT_426977</name>
</gene>
<dbReference type="PANTHER" id="PTHR42080:SF3">
    <property type="entry name" value="SRR1-LIKE DOMAIN-CONTAINING PROTEIN"/>
    <property type="match status" value="1"/>
</dbReference>
<name>A0A2J6RPH6_HYAVF</name>
<dbReference type="Pfam" id="PF07985">
    <property type="entry name" value="SRR1"/>
    <property type="match status" value="1"/>
</dbReference>
<feature type="compositionally biased region" description="Acidic residues" evidence="1">
    <location>
        <begin position="12"/>
        <end position="22"/>
    </location>
</feature>
<dbReference type="PANTHER" id="PTHR42080">
    <property type="entry name" value="SRR1 DOMAIN-CONTAINING PROTEIN"/>
    <property type="match status" value="1"/>
</dbReference>
<evidence type="ECO:0000313" key="4">
    <source>
        <dbReference type="Proteomes" id="UP000235786"/>
    </source>
</evidence>
<sequence length="326" mass="37044">MGQCASTKQENDTDESDDESEIEAEKEREALELEKIEQIKKMYYDGIPLFTKDSIRALHQQLLKAKTGDKVWVLNLDGSKSEFEIEVGKCFNGPGEGIETVRTQVSIYYQSIQHLTWSKENWEFVDFCTMPIHHLTQIRDKVTKEFCGRSLPRPDLLREEAEAFFRTCCEEWETSEACKQFRAILDAAKIPVGIAKIVAFACGTFSYISQKPVHSRGISRAATQHALILTVRDVLGKKKDWGSGEIVCYAQDPVYSELDKEILQQSGIQILDDPAGFLEVDESAVVLSFCPNVCVRQVVCDIARPAMMIWDSVILDEDQMEEGRRR</sequence>
<protein>
    <recommendedName>
        <fullName evidence="2">SRR1-like domain-containing protein</fullName>
    </recommendedName>
</protein>
<evidence type="ECO:0000313" key="3">
    <source>
        <dbReference type="EMBL" id="PMD40408.1"/>
    </source>
</evidence>
<feature type="region of interest" description="Disordered" evidence="1">
    <location>
        <begin position="1"/>
        <end position="25"/>
    </location>
</feature>
<dbReference type="AlphaFoldDB" id="A0A2J6RPH6"/>
<reference evidence="3 4" key="1">
    <citation type="submission" date="2016-04" db="EMBL/GenBank/DDBJ databases">
        <title>A degradative enzymes factory behind the ericoid mycorrhizal symbiosis.</title>
        <authorList>
            <consortium name="DOE Joint Genome Institute"/>
            <person name="Martino E."/>
            <person name="Morin E."/>
            <person name="Grelet G."/>
            <person name="Kuo A."/>
            <person name="Kohler A."/>
            <person name="Daghino S."/>
            <person name="Barry K."/>
            <person name="Choi C."/>
            <person name="Cichocki N."/>
            <person name="Clum A."/>
            <person name="Copeland A."/>
            <person name="Hainaut M."/>
            <person name="Haridas S."/>
            <person name="Labutti K."/>
            <person name="Lindquist E."/>
            <person name="Lipzen A."/>
            <person name="Khouja H.-R."/>
            <person name="Murat C."/>
            <person name="Ohm R."/>
            <person name="Olson A."/>
            <person name="Spatafora J."/>
            <person name="Veneault-Fourrey C."/>
            <person name="Henrissat B."/>
            <person name="Grigoriev I."/>
            <person name="Martin F."/>
            <person name="Perotto S."/>
        </authorList>
    </citation>
    <scope>NUCLEOTIDE SEQUENCE [LARGE SCALE GENOMIC DNA]</scope>
    <source>
        <strain evidence="3 4">F</strain>
    </source>
</reference>
<dbReference type="OrthoDB" id="3556862at2759"/>
<feature type="domain" description="SRR1-like" evidence="2">
    <location>
        <begin position="189"/>
        <end position="320"/>
    </location>
</feature>
<evidence type="ECO:0000259" key="2">
    <source>
        <dbReference type="Pfam" id="PF07985"/>
    </source>
</evidence>
<dbReference type="EMBL" id="KZ613945">
    <property type="protein sequence ID" value="PMD40408.1"/>
    <property type="molecule type" value="Genomic_DNA"/>
</dbReference>
<keyword evidence="4" id="KW-1185">Reference proteome</keyword>
<accession>A0A2J6RPH6</accession>
<dbReference type="InterPro" id="IPR012942">
    <property type="entry name" value="SRR1-like"/>
</dbReference>